<dbReference type="EMBL" id="ML993596">
    <property type="protein sequence ID" value="KAF2166632.1"/>
    <property type="molecule type" value="Genomic_DNA"/>
</dbReference>
<feature type="region of interest" description="Disordered" evidence="1">
    <location>
        <begin position="82"/>
        <end position="114"/>
    </location>
</feature>
<dbReference type="RefSeq" id="XP_033667521.1">
    <property type="nucleotide sequence ID" value="XM_033806708.1"/>
</dbReference>
<name>A0A6A6CL22_ZASCE</name>
<reference evidence="2" key="1">
    <citation type="journal article" date="2020" name="Stud. Mycol.">
        <title>101 Dothideomycetes genomes: a test case for predicting lifestyles and emergence of pathogens.</title>
        <authorList>
            <person name="Haridas S."/>
            <person name="Albert R."/>
            <person name="Binder M."/>
            <person name="Bloem J."/>
            <person name="Labutti K."/>
            <person name="Salamov A."/>
            <person name="Andreopoulos B."/>
            <person name="Baker S."/>
            <person name="Barry K."/>
            <person name="Bills G."/>
            <person name="Bluhm B."/>
            <person name="Cannon C."/>
            <person name="Castanera R."/>
            <person name="Culley D."/>
            <person name="Daum C."/>
            <person name="Ezra D."/>
            <person name="Gonzalez J."/>
            <person name="Henrissat B."/>
            <person name="Kuo A."/>
            <person name="Liang C."/>
            <person name="Lipzen A."/>
            <person name="Lutzoni F."/>
            <person name="Magnuson J."/>
            <person name="Mondo S."/>
            <person name="Nolan M."/>
            <person name="Ohm R."/>
            <person name="Pangilinan J."/>
            <person name="Park H.-J."/>
            <person name="Ramirez L."/>
            <person name="Alfaro M."/>
            <person name="Sun H."/>
            <person name="Tritt A."/>
            <person name="Yoshinaga Y."/>
            <person name="Zwiers L.-H."/>
            <person name="Turgeon B."/>
            <person name="Goodwin S."/>
            <person name="Spatafora J."/>
            <person name="Crous P."/>
            <person name="Grigoriev I."/>
        </authorList>
    </citation>
    <scope>NUCLEOTIDE SEQUENCE</scope>
    <source>
        <strain evidence="2">ATCC 36951</strain>
    </source>
</reference>
<gene>
    <name evidence="2" type="ORF">M409DRAFT_23265</name>
</gene>
<evidence type="ECO:0000313" key="3">
    <source>
        <dbReference type="Proteomes" id="UP000799537"/>
    </source>
</evidence>
<sequence length="114" mass="12703">MVAYRPKVCDVAVRYKKRIVNAAAEAPETYPHLALYPTEDAKALIEGGLEGAAEKTRHVKLLGGRDVYEFAEFDPRICERVTSHESPNARNDTAPWMEPEDILGRRCTSASTGR</sequence>
<dbReference type="GeneID" id="54559980"/>
<proteinExistence type="predicted"/>
<dbReference type="Proteomes" id="UP000799537">
    <property type="component" value="Unassembled WGS sequence"/>
</dbReference>
<evidence type="ECO:0000313" key="2">
    <source>
        <dbReference type="EMBL" id="KAF2166632.1"/>
    </source>
</evidence>
<evidence type="ECO:0000256" key="1">
    <source>
        <dbReference type="SAM" id="MobiDB-lite"/>
    </source>
</evidence>
<protein>
    <submittedName>
        <fullName evidence="2">Uncharacterized protein</fullName>
    </submittedName>
</protein>
<keyword evidence="3" id="KW-1185">Reference proteome</keyword>
<organism evidence="2 3">
    <name type="scientific">Zasmidium cellare ATCC 36951</name>
    <dbReference type="NCBI Taxonomy" id="1080233"/>
    <lineage>
        <taxon>Eukaryota</taxon>
        <taxon>Fungi</taxon>
        <taxon>Dikarya</taxon>
        <taxon>Ascomycota</taxon>
        <taxon>Pezizomycotina</taxon>
        <taxon>Dothideomycetes</taxon>
        <taxon>Dothideomycetidae</taxon>
        <taxon>Mycosphaerellales</taxon>
        <taxon>Mycosphaerellaceae</taxon>
        <taxon>Zasmidium</taxon>
    </lineage>
</organism>
<dbReference type="AlphaFoldDB" id="A0A6A6CL22"/>
<accession>A0A6A6CL22</accession>